<dbReference type="Proteomes" id="UP001595953">
    <property type="component" value="Unassembled WGS sequence"/>
</dbReference>
<keyword evidence="3" id="KW-1185">Reference proteome</keyword>
<dbReference type="RefSeq" id="WP_387960204.1">
    <property type="nucleotide sequence ID" value="NZ_JBHSGP010000004.1"/>
</dbReference>
<dbReference type="Pfam" id="PF19578">
    <property type="entry name" value="DUF6090"/>
    <property type="match status" value="1"/>
</dbReference>
<dbReference type="EMBL" id="JBHSGP010000004">
    <property type="protein sequence ID" value="MFC4720958.1"/>
    <property type="molecule type" value="Genomic_DNA"/>
</dbReference>
<feature type="transmembrane region" description="Helical" evidence="1">
    <location>
        <begin position="21"/>
        <end position="42"/>
    </location>
</feature>
<keyword evidence="1" id="KW-1133">Transmembrane helix</keyword>
<protein>
    <submittedName>
        <fullName evidence="2">DUF6090 family protein</fullName>
    </submittedName>
</protein>
<dbReference type="InterPro" id="IPR045749">
    <property type="entry name" value="DUF6090"/>
</dbReference>
<keyword evidence="1" id="KW-0812">Transmembrane</keyword>
<accession>A0ABV9N2H3</accession>
<keyword evidence="1" id="KW-0472">Membrane</keyword>
<sequence length="254" mass="29882">MIKFFRRIRQRLLTENKFSKYLLYAIGEIVLVVIGILIALQINNWNEIRKSRIEETKILKALLEDFRETQTNLEASLVEYPKDLNHLDTLVNYFGYDKGLLTQQMKHKLRGTGYINTKIVQERLIGLLRSESFQLISNDELKKLLTTYPSAIEEFKQSELDAKNVVLEVHRPLIAKYISYTDLFFIRGNPEKYPNIEERAIKSDYEGLLKDRDFQNVIVDEMWHVGKMKNEAEKMLMHTKIIAELIKKELITQG</sequence>
<gene>
    <name evidence="2" type="ORF">ACFO5O_01385</name>
</gene>
<name>A0ABV9N2H3_9FLAO</name>
<evidence type="ECO:0000313" key="3">
    <source>
        <dbReference type="Proteomes" id="UP001595953"/>
    </source>
</evidence>
<reference evidence="3" key="1">
    <citation type="journal article" date="2019" name="Int. J. Syst. Evol. Microbiol.">
        <title>The Global Catalogue of Microorganisms (GCM) 10K type strain sequencing project: providing services to taxonomists for standard genome sequencing and annotation.</title>
        <authorList>
            <consortium name="The Broad Institute Genomics Platform"/>
            <consortium name="The Broad Institute Genome Sequencing Center for Infectious Disease"/>
            <person name="Wu L."/>
            <person name="Ma J."/>
        </authorList>
    </citation>
    <scope>NUCLEOTIDE SEQUENCE [LARGE SCALE GENOMIC DNA]</scope>
    <source>
        <strain evidence="3">CCUG 63682</strain>
    </source>
</reference>
<evidence type="ECO:0000313" key="2">
    <source>
        <dbReference type="EMBL" id="MFC4720958.1"/>
    </source>
</evidence>
<proteinExistence type="predicted"/>
<organism evidence="2 3">
    <name type="scientific">Geojedonia litorea</name>
    <dbReference type="NCBI Taxonomy" id="1268269"/>
    <lineage>
        <taxon>Bacteria</taxon>
        <taxon>Pseudomonadati</taxon>
        <taxon>Bacteroidota</taxon>
        <taxon>Flavobacteriia</taxon>
        <taxon>Flavobacteriales</taxon>
        <taxon>Flavobacteriaceae</taxon>
        <taxon>Geojedonia</taxon>
    </lineage>
</organism>
<evidence type="ECO:0000256" key="1">
    <source>
        <dbReference type="SAM" id="Phobius"/>
    </source>
</evidence>
<comment type="caution">
    <text evidence="2">The sequence shown here is derived from an EMBL/GenBank/DDBJ whole genome shotgun (WGS) entry which is preliminary data.</text>
</comment>